<dbReference type="EMBL" id="PJCH01000003">
    <property type="protein sequence ID" value="PQA89095.1"/>
    <property type="molecule type" value="Genomic_DNA"/>
</dbReference>
<evidence type="ECO:0000313" key="3">
    <source>
        <dbReference type="Proteomes" id="UP000239504"/>
    </source>
</evidence>
<accession>A0A2S7K9B5</accession>
<proteinExistence type="predicted"/>
<comment type="caution">
    <text evidence="2">The sequence shown here is derived from an EMBL/GenBank/DDBJ whole genome shotgun (WGS) entry which is preliminary data.</text>
</comment>
<reference evidence="2 3" key="1">
    <citation type="submission" date="2017-12" db="EMBL/GenBank/DDBJ databases">
        <authorList>
            <person name="Hurst M.R.H."/>
        </authorList>
    </citation>
    <scope>NUCLEOTIDE SEQUENCE [LARGE SCALE GENOMIC DNA]</scope>
    <source>
        <strain evidence="2 3">SY-3-19</strain>
    </source>
</reference>
<name>A0A2S7K9B5_9PROT</name>
<evidence type="ECO:0000256" key="1">
    <source>
        <dbReference type="SAM" id="MobiDB-lite"/>
    </source>
</evidence>
<feature type="region of interest" description="Disordered" evidence="1">
    <location>
        <begin position="99"/>
        <end position="118"/>
    </location>
</feature>
<gene>
    <name evidence="2" type="ORF">CW354_03870</name>
</gene>
<evidence type="ECO:0000313" key="2">
    <source>
        <dbReference type="EMBL" id="PQA89095.1"/>
    </source>
</evidence>
<dbReference type="RefSeq" id="WP_104828733.1">
    <property type="nucleotide sequence ID" value="NZ_PJCH01000003.1"/>
</dbReference>
<dbReference type="AlphaFoldDB" id="A0A2S7K9B5"/>
<protein>
    <submittedName>
        <fullName evidence="2">Uncharacterized protein</fullName>
    </submittedName>
</protein>
<organism evidence="2 3">
    <name type="scientific">Hyphococcus luteus</name>
    <dbReference type="NCBI Taxonomy" id="2058213"/>
    <lineage>
        <taxon>Bacteria</taxon>
        <taxon>Pseudomonadati</taxon>
        <taxon>Pseudomonadota</taxon>
        <taxon>Alphaproteobacteria</taxon>
        <taxon>Parvularculales</taxon>
        <taxon>Parvularculaceae</taxon>
        <taxon>Hyphococcus</taxon>
    </lineage>
</organism>
<dbReference type="Proteomes" id="UP000239504">
    <property type="component" value="Unassembled WGS sequence"/>
</dbReference>
<sequence length="118" mass="12738">MIIAEKDRIALEKLLRLAREEGAVLSEDLADIAAARTAAEISLRRLDEAGPGGEHGPARRRRLAVTLATLDRAEAEIREKLETASALAIRFEALMARDAQPRKGVQKQTSGQGAARAV</sequence>
<keyword evidence="3" id="KW-1185">Reference proteome</keyword>